<feature type="transmembrane region" description="Helical" evidence="1">
    <location>
        <begin position="39"/>
        <end position="57"/>
    </location>
</feature>
<proteinExistence type="predicted"/>
<dbReference type="EMBL" id="JAZHBO010000001">
    <property type="protein sequence ID" value="MEF2154667.1"/>
    <property type="molecule type" value="Genomic_DNA"/>
</dbReference>
<evidence type="ECO:0000256" key="1">
    <source>
        <dbReference type="SAM" id="Phobius"/>
    </source>
</evidence>
<keyword evidence="3" id="KW-1185">Reference proteome</keyword>
<keyword evidence="1" id="KW-0472">Membrane</keyword>
<evidence type="ECO:0000313" key="2">
    <source>
        <dbReference type="EMBL" id="MEF2154667.1"/>
    </source>
</evidence>
<reference evidence="2 3" key="1">
    <citation type="submission" date="2024-01" db="EMBL/GenBank/DDBJ databases">
        <title>Novel species of the genus Luteimonas isolated from rivers.</title>
        <authorList>
            <person name="Lu H."/>
        </authorList>
    </citation>
    <scope>NUCLEOTIDE SEQUENCE [LARGE SCALE GENOMIC DNA]</scope>
    <source>
        <strain evidence="2 3">FXH3W</strain>
    </source>
</reference>
<evidence type="ECO:0000313" key="3">
    <source>
        <dbReference type="Proteomes" id="UP001356170"/>
    </source>
</evidence>
<protein>
    <submittedName>
        <fullName evidence="2">Holin</fullName>
    </submittedName>
</protein>
<keyword evidence="1" id="KW-1133">Transmembrane helix</keyword>
<keyword evidence="1" id="KW-0812">Transmembrane</keyword>
<dbReference type="Proteomes" id="UP001356170">
    <property type="component" value="Unassembled WGS sequence"/>
</dbReference>
<feature type="transmembrane region" description="Helical" evidence="1">
    <location>
        <begin position="12"/>
        <end position="33"/>
    </location>
</feature>
<comment type="caution">
    <text evidence="2">The sequence shown here is derived from an EMBL/GenBank/DDBJ whole genome shotgun (WGS) entry which is preliminary data.</text>
</comment>
<gene>
    <name evidence="2" type="ORF">V3390_00195</name>
</gene>
<accession>A0ABU7UW28</accession>
<sequence length="98" mass="10907">MKNYLSLYLKDLGRAWPLLLVFAITFAVVLTLNPAKAGLAIWGLSKLALGAYVGYWADRLTFRPEDRPHVLQGVERGTAWKRRAWIVSASIVAVALLP</sequence>
<organism evidence="2 3">
    <name type="scientific">Aquilutibacter rugosus</name>
    <dbReference type="NCBI Taxonomy" id="3115820"/>
    <lineage>
        <taxon>Bacteria</taxon>
        <taxon>Pseudomonadati</taxon>
        <taxon>Pseudomonadota</taxon>
        <taxon>Gammaproteobacteria</taxon>
        <taxon>Lysobacterales</taxon>
        <taxon>Lysobacteraceae</taxon>
        <taxon>Aquilutibacter</taxon>
    </lineage>
</organism>
<dbReference type="RefSeq" id="WP_331702847.1">
    <property type="nucleotide sequence ID" value="NZ_JAZHBO010000001.1"/>
</dbReference>
<name>A0ABU7UW28_9GAMM</name>